<feature type="transmembrane region" description="Helical" evidence="6">
    <location>
        <begin position="69"/>
        <end position="89"/>
    </location>
</feature>
<dbReference type="PANTHER" id="PTHR23508:SF10">
    <property type="entry name" value="CARBOXYLIC ACID TRANSPORTER PROTEIN HOMOLOG"/>
    <property type="match status" value="1"/>
</dbReference>
<organism evidence="8 9">
    <name type="scientific">Streptomyces ardesiacus</name>
    <dbReference type="NCBI Taxonomy" id="285564"/>
    <lineage>
        <taxon>Bacteria</taxon>
        <taxon>Bacillati</taxon>
        <taxon>Actinomycetota</taxon>
        <taxon>Actinomycetes</taxon>
        <taxon>Kitasatosporales</taxon>
        <taxon>Streptomycetaceae</taxon>
        <taxon>Streptomyces</taxon>
    </lineage>
</organism>
<keyword evidence="3 6" id="KW-1133">Transmembrane helix</keyword>
<dbReference type="PROSITE" id="PS50850">
    <property type="entry name" value="MFS"/>
    <property type="match status" value="1"/>
</dbReference>
<evidence type="ECO:0000256" key="5">
    <source>
        <dbReference type="SAM" id="MobiDB-lite"/>
    </source>
</evidence>
<sequence length="474" mass="47613">MSLDSLPGSGRAPSPRLSVQEFIDSAPMGPRQRLVALLGVVIMVAEGLDTTMASFVYPHVMREWGTPMSAVTTTVTAGVLSMAAGGAVAGPLADRYGRKSTAAAGIVVFGAATAAMSLATTIELFAVLRVVACAGLGGVAPVVMAIVADSTPAARRAPVVALAFSGVAAGTVAGGLLASTLMPAVGWPAVLALCGLAPLLLVPLVMACVPESVSVLLARGRPAEQVRESLGLLAPGRDVSHVDLTRGRDDEREPLRKVGAILLSRSFAPTTLLVWLCYFLLLGVVFLLINYLPLMAERAGMTASRVGVVVGLFGVGTLCGQLLASFGLGRHDRFRFLALLSGLSALAVCVTAAVGTGHAGTFVLIAVLGTCLGGSMGALQAVGALAYPPALRATGMGWMSGVGRIGTLASGLLGGALIGAGWGISHLLLLMCVPLALTGAAALLLRHEVPPAASGAPAAPSDPDSGRAGPGAEA</sequence>
<proteinExistence type="predicted"/>
<dbReference type="RefSeq" id="WP_051908921.1">
    <property type="nucleotide sequence ID" value="NZ_CBDRFH010000002.1"/>
</dbReference>
<evidence type="ECO:0000313" key="8">
    <source>
        <dbReference type="EMBL" id="MFJ6039597.1"/>
    </source>
</evidence>
<dbReference type="Gene3D" id="1.20.1250.20">
    <property type="entry name" value="MFS general substrate transporter like domains"/>
    <property type="match status" value="1"/>
</dbReference>
<feature type="transmembrane region" description="Helical" evidence="6">
    <location>
        <begin position="272"/>
        <end position="294"/>
    </location>
</feature>
<dbReference type="InterPro" id="IPR036259">
    <property type="entry name" value="MFS_trans_sf"/>
</dbReference>
<dbReference type="Pfam" id="PF07690">
    <property type="entry name" value="MFS_1"/>
    <property type="match status" value="1"/>
</dbReference>
<feature type="transmembrane region" description="Helical" evidence="6">
    <location>
        <begin position="424"/>
        <end position="445"/>
    </location>
</feature>
<feature type="transmembrane region" description="Helical" evidence="6">
    <location>
        <begin position="34"/>
        <end position="57"/>
    </location>
</feature>
<evidence type="ECO:0000313" key="9">
    <source>
        <dbReference type="Proteomes" id="UP001617907"/>
    </source>
</evidence>
<dbReference type="SUPFAM" id="SSF103473">
    <property type="entry name" value="MFS general substrate transporter"/>
    <property type="match status" value="1"/>
</dbReference>
<dbReference type="InterPro" id="IPR011701">
    <property type="entry name" value="MFS"/>
</dbReference>
<feature type="transmembrane region" description="Helical" evidence="6">
    <location>
        <begin position="185"/>
        <end position="209"/>
    </location>
</feature>
<name>A0ABW8HFQ1_9ACTN</name>
<reference evidence="8 9" key="1">
    <citation type="submission" date="2024-10" db="EMBL/GenBank/DDBJ databases">
        <title>The Natural Products Discovery Center: Release of the First 8490 Sequenced Strains for Exploring Actinobacteria Biosynthetic Diversity.</title>
        <authorList>
            <person name="Kalkreuter E."/>
            <person name="Kautsar S.A."/>
            <person name="Yang D."/>
            <person name="Bader C.D."/>
            <person name="Teijaro C.N."/>
            <person name="Fluegel L."/>
            <person name="Davis C.M."/>
            <person name="Simpson J.R."/>
            <person name="Lauterbach L."/>
            <person name="Steele A.D."/>
            <person name="Gui C."/>
            <person name="Meng S."/>
            <person name="Li G."/>
            <person name="Viehrig K."/>
            <person name="Ye F."/>
            <person name="Su P."/>
            <person name="Kiefer A.F."/>
            <person name="Nichols A."/>
            <person name="Cepeda A.J."/>
            <person name="Yan W."/>
            <person name="Fan B."/>
            <person name="Jiang Y."/>
            <person name="Adhikari A."/>
            <person name="Zheng C.-J."/>
            <person name="Schuster L."/>
            <person name="Cowan T.M."/>
            <person name="Smanski M.J."/>
            <person name="Chevrette M.G."/>
            <person name="De Carvalho L.P.S."/>
            <person name="Shen B."/>
        </authorList>
    </citation>
    <scope>NUCLEOTIDE SEQUENCE [LARGE SCALE GENOMIC DNA]</scope>
    <source>
        <strain evidence="8 9">NPDC093086</strain>
    </source>
</reference>
<feature type="compositionally biased region" description="Low complexity" evidence="5">
    <location>
        <begin position="453"/>
        <end position="463"/>
    </location>
</feature>
<feature type="transmembrane region" description="Helical" evidence="6">
    <location>
        <begin position="306"/>
        <end position="324"/>
    </location>
</feature>
<dbReference type="PROSITE" id="PS00216">
    <property type="entry name" value="SUGAR_TRANSPORT_1"/>
    <property type="match status" value="1"/>
</dbReference>
<protein>
    <submittedName>
        <fullName evidence="8">MFS transporter</fullName>
    </submittedName>
</protein>
<keyword evidence="2 6" id="KW-0812">Transmembrane</keyword>
<evidence type="ECO:0000256" key="2">
    <source>
        <dbReference type="ARBA" id="ARBA00022692"/>
    </source>
</evidence>
<feature type="transmembrane region" description="Helical" evidence="6">
    <location>
        <begin position="398"/>
        <end position="418"/>
    </location>
</feature>
<dbReference type="InterPro" id="IPR020846">
    <property type="entry name" value="MFS_dom"/>
</dbReference>
<keyword evidence="4 6" id="KW-0472">Membrane</keyword>
<feature type="region of interest" description="Disordered" evidence="5">
    <location>
        <begin position="453"/>
        <end position="474"/>
    </location>
</feature>
<feature type="transmembrane region" description="Helical" evidence="6">
    <location>
        <begin position="126"/>
        <end position="147"/>
    </location>
</feature>
<accession>A0ABW8HFQ1</accession>
<feature type="transmembrane region" description="Helical" evidence="6">
    <location>
        <begin position="101"/>
        <end position="120"/>
    </location>
</feature>
<evidence type="ECO:0000259" key="7">
    <source>
        <dbReference type="PROSITE" id="PS50850"/>
    </source>
</evidence>
<dbReference type="Proteomes" id="UP001617907">
    <property type="component" value="Unassembled WGS sequence"/>
</dbReference>
<dbReference type="EMBL" id="JBIVPC010000014">
    <property type="protein sequence ID" value="MFJ6039597.1"/>
    <property type="molecule type" value="Genomic_DNA"/>
</dbReference>
<evidence type="ECO:0000256" key="3">
    <source>
        <dbReference type="ARBA" id="ARBA00022989"/>
    </source>
</evidence>
<feature type="transmembrane region" description="Helical" evidence="6">
    <location>
        <begin position="159"/>
        <end position="179"/>
    </location>
</feature>
<dbReference type="InterPro" id="IPR005829">
    <property type="entry name" value="Sugar_transporter_CS"/>
</dbReference>
<evidence type="ECO:0000256" key="1">
    <source>
        <dbReference type="ARBA" id="ARBA00004651"/>
    </source>
</evidence>
<feature type="domain" description="Major facilitator superfamily (MFS) profile" evidence="7">
    <location>
        <begin position="35"/>
        <end position="450"/>
    </location>
</feature>
<keyword evidence="9" id="KW-1185">Reference proteome</keyword>
<evidence type="ECO:0000256" key="4">
    <source>
        <dbReference type="ARBA" id="ARBA00023136"/>
    </source>
</evidence>
<feature type="transmembrane region" description="Helical" evidence="6">
    <location>
        <begin position="336"/>
        <end position="356"/>
    </location>
</feature>
<dbReference type="PANTHER" id="PTHR23508">
    <property type="entry name" value="CARBOXYLIC ACID TRANSPORTER PROTEIN HOMOLOG"/>
    <property type="match status" value="1"/>
</dbReference>
<comment type="caution">
    <text evidence="8">The sequence shown here is derived from an EMBL/GenBank/DDBJ whole genome shotgun (WGS) entry which is preliminary data.</text>
</comment>
<evidence type="ECO:0000256" key="6">
    <source>
        <dbReference type="SAM" id="Phobius"/>
    </source>
</evidence>
<comment type="subcellular location">
    <subcellularLocation>
        <location evidence="1">Cell membrane</location>
        <topology evidence="1">Multi-pass membrane protein</topology>
    </subcellularLocation>
</comment>
<feature type="transmembrane region" description="Helical" evidence="6">
    <location>
        <begin position="362"/>
        <end position="386"/>
    </location>
</feature>
<gene>
    <name evidence="8" type="ORF">ACIQFM_25460</name>
</gene>